<dbReference type="OrthoDB" id="6077919at2759"/>
<dbReference type="Proteomes" id="UP000696573">
    <property type="component" value="Unassembled WGS sequence"/>
</dbReference>
<proteinExistence type="predicted"/>
<sequence length="203" mass="23611">MESQSRAATPPPTQAELNKRLQRKDGDEQRHKDTRAREDAQSHNDPVRELCEKLEECAAYLASLKTSLLTKKAKLADNGQNIDYMFSIWCGFCRRMVPFVSDTSDPLVVCLEHIGDYFMNRPDRTKKDISNWQHMENTPKGRCDQSKRNIPEWQHMENTPTGRFDQVRRELSEWLHIEMVPPDTSSSREGNDKAECSIRRTPF</sequence>
<evidence type="ECO:0000256" key="1">
    <source>
        <dbReference type="SAM" id="MobiDB-lite"/>
    </source>
</evidence>
<evidence type="ECO:0000313" key="3">
    <source>
        <dbReference type="Proteomes" id="UP000696573"/>
    </source>
</evidence>
<dbReference type="AlphaFoldDB" id="A0A9N9YE47"/>
<reference evidence="2" key="1">
    <citation type="submission" date="2021-10" db="EMBL/GenBank/DDBJ databases">
        <authorList>
            <person name="Piombo E."/>
        </authorList>
    </citation>
    <scope>NUCLEOTIDE SEQUENCE</scope>
</reference>
<gene>
    <name evidence="2" type="ORF">CRHIZ90672A_00019031</name>
</gene>
<organism evidence="2 3">
    <name type="scientific">Clonostachys rhizophaga</name>
    <dbReference type="NCBI Taxonomy" id="160324"/>
    <lineage>
        <taxon>Eukaryota</taxon>
        <taxon>Fungi</taxon>
        <taxon>Dikarya</taxon>
        <taxon>Ascomycota</taxon>
        <taxon>Pezizomycotina</taxon>
        <taxon>Sordariomycetes</taxon>
        <taxon>Hypocreomycetidae</taxon>
        <taxon>Hypocreales</taxon>
        <taxon>Bionectriaceae</taxon>
        <taxon>Clonostachys</taxon>
    </lineage>
</organism>
<protein>
    <submittedName>
        <fullName evidence="2">Uncharacterized protein</fullName>
    </submittedName>
</protein>
<dbReference type="EMBL" id="CABFNQ020000628">
    <property type="protein sequence ID" value="CAH0020136.1"/>
    <property type="molecule type" value="Genomic_DNA"/>
</dbReference>
<feature type="region of interest" description="Disordered" evidence="1">
    <location>
        <begin position="181"/>
        <end position="203"/>
    </location>
</feature>
<comment type="caution">
    <text evidence="2">The sequence shown here is derived from an EMBL/GenBank/DDBJ whole genome shotgun (WGS) entry which is preliminary data.</text>
</comment>
<evidence type="ECO:0000313" key="2">
    <source>
        <dbReference type="EMBL" id="CAH0020136.1"/>
    </source>
</evidence>
<accession>A0A9N9YE47</accession>
<feature type="compositionally biased region" description="Basic and acidic residues" evidence="1">
    <location>
        <begin position="189"/>
        <end position="203"/>
    </location>
</feature>
<name>A0A9N9YE47_9HYPO</name>
<keyword evidence="3" id="KW-1185">Reference proteome</keyword>
<feature type="region of interest" description="Disordered" evidence="1">
    <location>
        <begin position="1"/>
        <end position="46"/>
    </location>
</feature>
<feature type="compositionally biased region" description="Basic and acidic residues" evidence="1">
    <location>
        <begin position="17"/>
        <end position="46"/>
    </location>
</feature>